<sequence>MKIVFLPAAVDDLEWFRRYYQQVFPDGAQKATVQYQKAIHLLG</sequence>
<gene>
    <name evidence="1" type="ORF">LCGC14_0325030</name>
</gene>
<proteinExistence type="predicted"/>
<dbReference type="AlphaFoldDB" id="A0A0F9U0X3"/>
<accession>A0A0F9U0X3</accession>
<comment type="caution">
    <text evidence="1">The sequence shown here is derived from an EMBL/GenBank/DDBJ whole genome shotgun (WGS) entry which is preliminary data.</text>
</comment>
<dbReference type="EMBL" id="LAZR01000223">
    <property type="protein sequence ID" value="KKN80947.1"/>
    <property type="molecule type" value="Genomic_DNA"/>
</dbReference>
<organism evidence="1">
    <name type="scientific">marine sediment metagenome</name>
    <dbReference type="NCBI Taxonomy" id="412755"/>
    <lineage>
        <taxon>unclassified sequences</taxon>
        <taxon>metagenomes</taxon>
        <taxon>ecological metagenomes</taxon>
    </lineage>
</organism>
<evidence type="ECO:0000313" key="1">
    <source>
        <dbReference type="EMBL" id="KKN80947.1"/>
    </source>
</evidence>
<name>A0A0F9U0X3_9ZZZZ</name>
<reference evidence="1" key="1">
    <citation type="journal article" date="2015" name="Nature">
        <title>Complex archaea that bridge the gap between prokaryotes and eukaryotes.</title>
        <authorList>
            <person name="Spang A."/>
            <person name="Saw J.H."/>
            <person name="Jorgensen S.L."/>
            <person name="Zaremba-Niedzwiedzka K."/>
            <person name="Martijn J."/>
            <person name="Lind A.E."/>
            <person name="van Eijk R."/>
            <person name="Schleper C."/>
            <person name="Guy L."/>
            <person name="Ettema T.J."/>
        </authorList>
    </citation>
    <scope>NUCLEOTIDE SEQUENCE</scope>
</reference>
<protein>
    <submittedName>
        <fullName evidence="1">Uncharacterized protein</fullName>
    </submittedName>
</protein>